<gene>
    <name evidence="2" type="ORF">CP967_30545</name>
</gene>
<dbReference type="KEGG" id="snk:CP967_30545"/>
<dbReference type="Pfam" id="PF03756">
    <property type="entry name" value="AfsA"/>
    <property type="match status" value="2"/>
</dbReference>
<sequence>MALSEIASAAREAVEPEELDFNRTIDRRMVHRASVAEVFVTGMQRTGSLSFRSAAQLPVSHSYYNDHTEIPARFDPLLLLETCRQASIHGAHELLEIPLETTFMVNDWDIHLDGGDALTMGERPGELLLSQLITPTHDRRERVTALGFDIQMEIAGVSVGGAHIRVSSAPTPQYASLRFMQRGSAPPMTSAFRGTGDRRTSVQPSRINRFNPANVVLTDTETDAEKRNLSAVLAPDFRNAGLFDHDYDHIPAMVLMEAARQSALLLQPESRSTGKVHRSLSITSLEASFSRFAELDSPIRVVAAAGFPSSSPQQVSVTLEQSGESVAVVSVTVRPPVLPANS</sequence>
<dbReference type="AlphaFoldDB" id="A0A5J6FHQ6"/>
<accession>A0A5J6FHQ6</accession>
<feature type="domain" description="A-factor biosynthesis hotdog" evidence="1">
    <location>
        <begin position="209"/>
        <end position="334"/>
    </location>
</feature>
<evidence type="ECO:0000313" key="2">
    <source>
        <dbReference type="EMBL" id="QEU75743.1"/>
    </source>
</evidence>
<dbReference type="InterPro" id="IPR047757">
    <property type="entry name" value="AfsA-like"/>
</dbReference>
<protein>
    <recommendedName>
        <fullName evidence="1">A-factor biosynthesis hotdog domain-containing protein</fullName>
    </recommendedName>
</protein>
<dbReference type="InterPro" id="IPR005509">
    <property type="entry name" value="AfsA_hotdog_dom"/>
</dbReference>
<dbReference type="GO" id="GO:0016740">
    <property type="term" value="F:transferase activity"/>
    <property type="evidence" value="ECO:0007669"/>
    <property type="project" value="InterPro"/>
</dbReference>
<dbReference type="RefSeq" id="WP_150491052.1">
    <property type="nucleotide sequence ID" value="NZ_BMUV01000003.1"/>
</dbReference>
<feature type="domain" description="A-factor biosynthesis hotdog" evidence="1">
    <location>
        <begin position="29"/>
        <end position="166"/>
    </location>
</feature>
<dbReference type="OrthoDB" id="7838374at2"/>
<name>A0A5J6FHQ6_9ACTN</name>
<keyword evidence="3" id="KW-1185">Reference proteome</keyword>
<proteinExistence type="predicted"/>
<dbReference type="EMBL" id="CP023702">
    <property type="protein sequence ID" value="QEU75743.1"/>
    <property type="molecule type" value="Genomic_DNA"/>
</dbReference>
<reference evidence="2 3" key="1">
    <citation type="submission" date="2017-09" db="EMBL/GenBank/DDBJ databases">
        <authorList>
            <person name="Lee N."/>
            <person name="Cho B.-K."/>
        </authorList>
    </citation>
    <scope>NUCLEOTIDE SEQUENCE [LARGE SCALE GENOMIC DNA]</scope>
    <source>
        <strain evidence="2 3">ATCC 12769</strain>
    </source>
</reference>
<evidence type="ECO:0000259" key="1">
    <source>
        <dbReference type="Pfam" id="PF03756"/>
    </source>
</evidence>
<dbReference type="Proteomes" id="UP000326178">
    <property type="component" value="Chromosome"/>
</dbReference>
<evidence type="ECO:0000313" key="3">
    <source>
        <dbReference type="Proteomes" id="UP000326178"/>
    </source>
</evidence>
<organism evidence="2 3">
    <name type="scientific">Streptomyces nitrosporeus</name>
    <dbReference type="NCBI Taxonomy" id="28894"/>
    <lineage>
        <taxon>Bacteria</taxon>
        <taxon>Bacillati</taxon>
        <taxon>Actinomycetota</taxon>
        <taxon>Actinomycetes</taxon>
        <taxon>Kitasatosporales</taxon>
        <taxon>Streptomycetaceae</taxon>
        <taxon>Streptomyces</taxon>
    </lineage>
</organism>
<dbReference type="NCBIfam" id="NF041195">
    <property type="entry name" value="ScbA_BarX_GamBu"/>
    <property type="match status" value="1"/>
</dbReference>